<sequence>MAVLESATARLSRLLTMVPWLVNRQGIDIDRAAAELNVSRAQIEADLNLLFVCGTPGHLPDDLIEAEWEEGRVFLRNADTISRPLRLGRDEAMALIVGLRALAAVPGLEEHEAIDRALAKLTEAAGESAGQSDRVRVALEEPTVRETLETLRSALSRRRRVHLRYLVASRDEATERDVDPMRLVNMTSHWYLEGWCHRAEDVRLFRLDRIEEASVLDRDGTPPAQAQPRDLESTMFTHGPDDRTATLRLQPEAAWVVDYYPVEQVERADDGALTVQIRTADIAWLRRLVWRLGGSARVVAPESMRREVARGASDALGYYGRKSPTD</sequence>
<proteinExistence type="predicted"/>
<name>A0A563E3Q5_9MICO</name>
<keyword evidence="5" id="KW-1185">Reference proteome</keyword>
<dbReference type="InterPro" id="IPR028349">
    <property type="entry name" value="PafC-like"/>
</dbReference>
<dbReference type="InterPro" id="IPR043839">
    <property type="entry name" value="PafC_HTH"/>
</dbReference>
<dbReference type="PANTHER" id="PTHR34580:SF1">
    <property type="entry name" value="PROTEIN PAFC"/>
    <property type="match status" value="1"/>
</dbReference>
<dbReference type="Pfam" id="PF19187">
    <property type="entry name" value="HTH_PafC"/>
    <property type="match status" value="1"/>
</dbReference>
<reference evidence="4 5" key="2">
    <citation type="submission" date="2019-08" db="EMBL/GenBank/DDBJ databases">
        <title>Jejuicoccus antrihumi gen. nov., sp. nov., a new member of the family Dermacoccaceae isolated from a cave.</title>
        <authorList>
            <person name="Schumann P."/>
            <person name="Kim I.S."/>
        </authorList>
    </citation>
    <scope>NUCLEOTIDE SEQUENCE [LARGE SCALE GENOMIC DNA]</scope>
    <source>
        <strain evidence="4 5">C5-26</strain>
    </source>
</reference>
<dbReference type="EMBL" id="VCQV01000009">
    <property type="protein sequence ID" value="TWP36862.1"/>
    <property type="molecule type" value="Genomic_DNA"/>
</dbReference>
<gene>
    <name evidence="4" type="ORF">FGL98_08920</name>
</gene>
<dbReference type="AlphaFoldDB" id="A0A563E3Q5"/>
<feature type="domain" description="WYL" evidence="1">
    <location>
        <begin position="146"/>
        <end position="214"/>
    </location>
</feature>
<dbReference type="PIRSF" id="PIRSF016838">
    <property type="entry name" value="PafC"/>
    <property type="match status" value="1"/>
</dbReference>
<evidence type="ECO:0000259" key="3">
    <source>
        <dbReference type="Pfam" id="PF25583"/>
    </source>
</evidence>
<dbReference type="PROSITE" id="PS52050">
    <property type="entry name" value="WYL"/>
    <property type="match status" value="1"/>
</dbReference>
<dbReference type="Proteomes" id="UP000320244">
    <property type="component" value="Unassembled WGS sequence"/>
</dbReference>
<dbReference type="InterPro" id="IPR057727">
    <property type="entry name" value="WCX_dom"/>
</dbReference>
<evidence type="ECO:0000313" key="4">
    <source>
        <dbReference type="EMBL" id="TWP36862.1"/>
    </source>
</evidence>
<dbReference type="Pfam" id="PF25583">
    <property type="entry name" value="WCX"/>
    <property type="match status" value="1"/>
</dbReference>
<dbReference type="RefSeq" id="WP_146316403.1">
    <property type="nucleotide sequence ID" value="NZ_VCQV01000009.1"/>
</dbReference>
<feature type="domain" description="PafC HTH" evidence="2">
    <location>
        <begin position="10"/>
        <end position="122"/>
    </location>
</feature>
<dbReference type="InterPro" id="IPR051534">
    <property type="entry name" value="CBASS_pafABC_assoc_protein"/>
</dbReference>
<evidence type="ECO:0000313" key="5">
    <source>
        <dbReference type="Proteomes" id="UP000320244"/>
    </source>
</evidence>
<dbReference type="Pfam" id="PF13280">
    <property type="entry name" value="WYL"/>
    <property type="match status" value="1"/>
</dbReference>
<evidence type="ECO:0000259" key="1">
    <source>
        <dbReference type="Pfam" id="PF13280"/>
    </source>
</evidence>
<comment type="caution">
    <text evidence="4">The sequence shown here is derived from an EMBL/GenBank/DDBJ whole genome shotgun (WGS) entry which is preliminary data.</text>
</comment>
<dbReference type="InterPro" id="IPR026881">
    <property type="entry name" value="WYL_dom"/>
</dbReference>
<feature type="domain" description="WCX" evidence="3">
    <location>
        <begin position="243"/>
        <end position="316"/>
    </location>
</feature>
<dbReference type="OrthoDB" id="3268930at2"/>
<dbReference type="PANTHER" id="PTHR34580">
    <property type="match status" value="1"/>
</dbReference>
<accession>A0A563E3Q5</accession>
<organism evidence="4 5">
    <name type="scientific">Leekyejoonella antrihumi</name>
    <dbReference type="NCBI Taxonomy" id="1660198"/>
    <lineage>
        <taxon>Bacteria</taxon>
        <taxon>Bacillati</taxon>
        <taxon>Actinomycetota</taxon>
        <taxon>Actinomycetes</taxon>
        <taxon>Micrococcales</taxon>
        <taxon>Dermacoccaceae</taxon>
        <taxon>Leekyejoonella</taxon>
    </lineage>
</organism>
<protein>
    <submittedName>
        <fullName evidence="4">WYL domain-containing protein</fullName>
    </submittedName>
</protein>
<evidence type="ECO:0000259" key="2">
    <source>
        <dbReference type="Pfam" id="PF19187"/>
    </source>
</evidence>
<reference evidence="4 5" key="1">
    <citation type="submission" date="2019-05" db="EMBL/GenBank/DDBJ databases">
        <authorList>
            <person name="Lee S.D."/>
        </authorList>
    </citation>
    <scope>NUCLEOTIDE SEQUENCE [LARGE SCALE GENOMIC DNA]</scope>
    <source>
        <strain evidence="4 5">C5-26</strain>
    </source>
</reference>